<evidence type="ECO:0000256" key="1">
    <source>
        <dbReference type="SAM" id="MobiDB-lite"/>
    </source>
</evidence>
<dbReference type="AlphaFoldDB" id="A0A2S3HPV5"/>
<evidence type="ECO:0000313" key="2">
    <source>
        <dbReference type="EMBL" id="PAN27495.1"/>
    </source>
</evidence>
<sequence length="57" mass="6025">MMRFLPPSRVAAMFSRVRPAHAAAVFDGATRPSPSAGALHHPRPAAGARFPERSGNS</sequence>
<accession>A0A2S3HPV5</accession>
<dbReference type="EMBL" id="CM008050">
    <property type="protein sequence ID" value="PAN27495.1"/>
    <property type="molecule type" value="Genomic_DNA"/>
</dbReference>
<protein>
    <submittedName>
        <fullName evidence="2">Uncharacterized protein</fullName>
    </submittedName>
</protein>
<proteinExistence type="predicted"/>
<dbReference type="Gramene" id="PAN27495">
    <property type="protein sequence ID" value="PAN27495"/>
    <property type="gene ID" value="PAHAL_5G084500"/>
</dbReference>
<name>A0A2S3HPV5_9POAL</name>
<gene>
    <name evidence="2" type="ORF">PAHAL_5G084500</name>
</gene>
<feature type="region of interest" description="Disordered" evidence="1">
    <location>
        <begin position="28"/>
        <end position="57"/>
    </location>
</feature>
<reference evidence="2" key="1">
    <citation type="submission" date="2018-04" db="EMBL/GenBank/DDBJ databases">
        <title>WGS assembly of Panicum hallii.</title>
        <authorList>
            <person name="Lovell J."/>
            <person name="Jenkins J."/>
            <person name="Lowry D."/>
            <person name="Mamidi S."/>
            <person name="Sreedasyam A."/>
            <person name="Weng X."/>
            <person name="Barry K."/>
            <person name="Bonette J."/>
            <person name="Campitelli B."/>
            <person name="Daum C."/>
            <person name="Gordon S."/>
            <person name="Gould B."/>
            <person name="Lipzen A."/>
            <person name="Macqueen A."/>
            <person name="Palacio-Mejia J."/>
            <person name="Plott C."/>
            <person name="Shakirov E."/>
            <person name="Shu S."/>
            <person name="Yoshinaga Y."/>
            <person name="Zane M."/>
            <person name="Rokhsar D."/>
            <person name="Grimwood J."/>
            <person name="Schmutz J."/>
            <person name="Juenger T."/>
        </authorList>
    </citation>
    <scope>NUCLEOTIDE SEQUENCE [LARGE SCALE GENOMIC DNA]</scope>
    <source>
        <strain evidence="2">FIL2</strain>
    </source>
</reference>
<organism evidence="2">
    <name type="scientific">Panicum hallii</name>
    <dbReference type="NCBI Taxonomy" id="206008"/>
    <lineage>
        <taxon>Eukaryota</taxon>
        <taxon>Viridiplantae</taxon>
        <taxon>Streptophyta</taxon>
        <taxon>Embryophyta</taxon>
        <taxon>Tracheophyta</taxon>
        <taxon>Spermatophyta</taxon>
        <taxon>Magnoliopsida</taxon>
        <taxon>Liliopsida</taxon>
        <taxon>Poales</taxon>
        <taxon>Poaceae</taxon>
        <taxon>PACMAD clade</taxon>
        <taxon>Panicoideae</taxon>
        <taxon>Panicodae</taxon>
        <taxon>Paniceae</taxon>
        <taxon>Panicinae</taxon>
        <taxon>Panicum</taxon>
        <taxon>Panicum sect. Panicum</taxon>
    </lineage>
</organism>
<dbReference type="Proteomes" id="UP000243499">
    <property type="component" value="Chromosome 5"/>
</dbReference>